<protein>
    <recommendedName>
        <fullName evidence="4">DUF3566 domain-containing protein</fullName>
    </recommendedName>
</protein>
<accession>A0ABQ6LMQ5</accession>
<sequence length="124" mass="12462">MLAEIRRVGLLSAGVTAGSLAAGLVLILGTLAAIGGGLAGDLAWLAEWAAVEDAPVSGPGETGSMLAVVAVVWLLLFALGAWLGGFLLGAFLAALYNVLAGMVGGLRLELADPRPRQPGERRGS</sequence>
<evidence type="ECO:0000313" key="2">
    <source>
        <dbReference type="EMBL" id="GMG82972.1"/>
    </source>
</evidence>
<keyword evidence="1" id="KW-1133">Transmembrane helix</keyword>
<keyword evidence="3" id="KW-1185">Reference proteome</keyword>
<dbReference type="Proteomes" id="UP001239909">
    <property type="component" value="Unassembled WGS sequence"/>
</dbReference>
<keyword evidence="1" id="KW-0472">Membrane</keyword>
<dbReference type="EMBL" id="BSYI01000014">
    <property type="protein sequence ID" value="GMG82972.1"/>
    <property type="molecule type" value="Genomic_DNA"/>
</dbReference>
<feature type="transmembrane region" description="Helical" evidence="1">
    <location>
        <begin position="66"/>
        <end position="99"/>
    </location>
</feature>
<evidence type="ECO:0000313" key="3">
    <source>
        <dbReference type="Proteomes" id="UP001239909"/>
    </source>
</evidence>
<gene>
    <name evidence="2" type="ORF">LNKW23_21850</name>
</gene>
<evidence type="ECO:0000256" key="1">
    <source>
        <dbReference type="SAM" id="Phobius"/>
    </source>
</evidence>
<organism evidence="2 3">
    <name type="scientific">Paralimibaculum aggregatum</name>
    <dbReference type="NCBI Taxonomy" id="3036245"/>
    <lineage>
        <taxon>Bacteria</taxon>
        <taxon>Pseudomonadati</taxon>
        <taxon>Pseudomonadota</taxon>
        <taxon>Alphaproteobacteria</taxon>
        <taxon>Rhodobacterales</taxon>
        <taxon>Paracoccaceae</taxon>
        <taxon>Paralimibaculum</taxon>
    </lineage>
</organism>
<evidence type="ECO:0008006" key="4">
    <source>
        <dbReference type="Google" id="ProtNLM"/>
    </source>
</evidence>
<feature type="transmembrane region" description="Helical" evidence="1">
    <location>
        <begin position="20"/>
        <end position="46"/>
    </location>
</feature>
<name>A0ABQ6LMQ5_9RHOB</name>
<keyword evidence="1" id="KW-0812">Transmembrane</keyword>
<proteinExistence type="predicted"/>
<reference evidence="2 3" key="1">
    <citation type="submission" date="2023-04" db="EMBL/GenBank/DDBJ databases">
        <title>Marinoamorphus aggregata gen. nov., sp. Nov., isolate from tissue of brittle star Ophioplocus japonicus.</title>
        <authorList>
            <person name="Kawano K."/>
            <person name="Sawayama S."/>
            <person name="Nakagawa S."/>
        </authorList>
    </citation>
    <scope>NUCLEOTIDE SEQUENCE [LARGE SCALE GENOMIC DNA]</scope>
    <source>
        <strain evidence="2 3">NKW23</strain>
    </source>
</reference>
<comment type="caution">
    <text evidence="2">The sequence shown here is derived from an EMBL/GenBank/DDBJ whole genome shotgun (WGS) entry which is preliminary data.</text>
</comment>
<dbReference type="RefSeq" id="WP_285671763.1">
    <property type="nucleotide sequence ID" value="NZ_BSYI01000014.1"/>
</dbReference>